<organism evidence="3 4">
    <name type="scientific">Tritrichomonas musculus</name>
    <dbReference type="NCBI Taxonomy" id="1915356"/>
    <lineage>
        <taxon>Eukaryota</taxon>
        <taxon>Metamonada</taxon>
        <taxon>Parabasalia</taxon>
        <taxon>Tritrichomonadida</taxon>
        <taxon>Tritrichomonadidae</taxon>
        <taxon>Tritrichomonas</taxon>
    </lineage>
</organism>
<feature type="compositionally biased region" description="Acidic residues" evidence="2">
    <location>
        <begin position="2816"/>
        <end position="2827"/>
    </location>
</feature>
<sequence>MTSTIVDGLKTFIGTNCINRIQDMENGYKTMKENKAQFSASGEILFLRYLIEYDTYLAIGGQPDNKILPSMEHFAGEVDIISEVMNLQQKRYKILCWNWKEQPPTIWQEVGFTKGESIMIYEVAKKRRNYREFWEEAVLPFYIKDNIIISSDGALNCCYFQMVKHYLGQFEGLPWTKWPNWVDQEAALESYHCYKTNILPNISVRDEREVNLSIWDMEFNGGMEAENHRLYQVLMSAAWMIKNDPFCTFKVENGQPNPDKIAIERSNGALSLQYAILTLQNTGASFNSDNLTKLLFRSSSNFFQLRTIMAMKQCKFEQEMKISEEAQQRFLNEYNNYTYFQFGQDEGLDQAWREAYNQANIAFAKQEMDIALKTWGNGGTPEAYLEEKEAVLKNTIIQEIDNLIATMNQRIATATQSQQKIETEILQLLKEENEKKQKHIRGLETNNAIYKAVTEYFNWFYPGRTDEEFQAKLDSYKNKSFEEADREMRDEVSSLCDAWNVNQEYLKQKIKTNIPEFGYWRDDDFWIKGKQSELFEKKKTQLLNQNKGNPQSVQAQLDKEWDEKLPALLALIKDDQRLIKLRPCIGKELFARFAFDIDKLETYLTKIYPLSIQMLEFCPYFYQWFREEIDNPDALETVETNLTETLSEFKNRKEDFQKNKKIQTLMGRNQDIATWEDLAGHCKNDKDVKLWIQMKKGWMNHKRFSNTNDINFIFDFYPNFYECEKDLSRLYQYLSDQGMQNTDEDDELLPNIEQLVTHYIKIKNKSHQNLYIFVENNWENFLSKYLNDAEDCETFEQYILKKYQNKGYPSDEARFLDNVGKMSIKCANDIENLQKMENEAHTIIVDVGDGDTTHYTLEKAIEKYNSVSEEKIQNQEHAIKIFYQKGWEMEDGVKWLVNESKRKNLNMKISKEVEKAFIDWRDNNKNSYLKFDNVAIMRQQLGGDQELITFLNELKKYKDEYLSYYNYIDLNPYFPSDKQTTTNSKQVIISIQQKIDQARQDCDALERQYEAINNQYSEIWNEVGERDDKKWVRKPWQFDYQALYKKYDGDKNKVGKFIYCSFYDMLCYKIDGHGKKCLTTAEYTDIIENNHISNGNTEDDGMITIKDKIQKKWKQLETIDWWAEDKDPLIYFNIMKKIGAWNDGDEKILMQKSKEDGYQEMINRIQTVYASYSGEDKYQFKNPNASLSEKFTEIATVTQRLVDNGIEYLKTPGLENAWNSTKSYIKEKTLGELMKNYPAPQDAMKYFVRIGMEYTYRQTFNKMEIKYPEAVKTDEQKTDWLKSKINNFTDFDLNYFQSQNFNDLWSQYSTKPRCQFKTLNDFLDSVDNNAKEANIFLEHELAKETFSKWFLQEYDNPDKLDREKQIQDIDSKLNDLWTYDKEGSAFKTEMLEYNTNFSTKNTVAKFVLNKERDMEGWRIFMKVKNLKYKIKKINSSLASEIEKYTENSQDADALEEIYKSAEKNNQNFECQECIDLIKEYEKVCRTTLDVEKLQKQKPNYVDFKKYLEVEILKTQLTDTYGYTNEEINNLLKKDDEQTLFHLKTEKNRVEEDLKKLKSDTEANKFLQIYKDFSHFTTMTFEELMKKHNHSYEGVMFYIVYFAYNALIDKKSEKEMLGKYQNDFGTAIVGMMKDLDIYFAREKEFNGNPTLKNLMDSKKWDYEYMMEHFPVLKTNDYLQDVQNAIYLIQNVSDEEIYLTYLAKVGEEDTHLSTFDNSKTREKKKYLLDKKKEFETYEKKLETDEMNELFTKFKEKHKEYDVDDWAGRYRFAKALFSKIDYKEIKNYLTLQNLITDFEEKYKVNWTDQEQSSWTDDKQINYLKTVVNKKDEYESNDLIKEAIKIYNKAFPNARLKKQKMISEYGEHIEEAAYVYLRKGLIQLAKTLLGDRFDENNYPDSDEGIERLKSDIKYEEQKKENFQSAGTIQTKLNDYNSYFKNEPNRDDVWVRKEFNNDADMALNGLEIYMLIDKLNDFYGGTTYKRDEVHNEILQSSDKGKSIKNELLNHVNILSKEKGIMVDYNNRKINFKSYLDYWNSQHGTNYDKFDALRELGVFQGSQDSIPKAKKAIAELLIFYRNQFYPDNQIDSSKALTYATKLENVIQDLETEINEVKGRKKKSASNKNVHAKVLSLHLPTDKTNELLQKYDKPEDTILHCELYELIEKYNEINPNKPIDQVKDVNKFIFNNMTRERLKKYLTGAVQEDWLNLSEILSEYKRKISDDEFERYKNDILKFTDENDVRSHFLNAFEAMAYLRIEPFRLEFNDLMNKQYTLEHLLRNYDYNISVIEQYLDYNLVHIHERLSKGLSPMLIPKWDEFIAQGPEKCEEIIEGKRKWRDEMQGKIDKMKTETGLTRNDITAEQLQKYVTVESDIPIIMKILDHLPEFNEKFGKKLNASNLDELCSEERNWKTAYFNVRMLPLIHDYNYIANKKSEPGLSTDDIIGEYIGDGLQIEKIDEAYPEIKKKIEEARDSFLEPHWKEYNSVTGEPIAKLSDVTKIYPKIDDAERFLRIEKYCKPIRKMIKEMKTMKYDIPTQLDLDDKKFEYDTVKGLNPNIDALEQKLHEQYELFKKLKEEFEKKDAEEKRKKSVINPKINDINRMRRKLGLTEISYDKYNNMEFENAKQALDEELKDLNEKQREKENQKNNSIGGGFNSGTSFGGTVGQPLRFSALNAQRQTNSLTTNSTTTPATTNTLSNNTNPWNRPGMEVNRSGIGDLSRANAPLRLTGFNRETPKPASDSLFSFKSSFDSDSDDDNPIKPKQNDFTKPLRPSNKFAPPVSIRRWILDKQRAQRLKKDSYPATSTKPTISPIIRTKSDEPSDEPSDDDTDIPEIKPLSSPVILVHDNDPEEKKESITNKLEELKESNLTLIKTPKMPDTGKLLPIPIDQKTKIKTSTGIVELPTRARKDAPLFAAKAVDIIPPKPAVQTVESKVFMGAPMQEEEYRIPPRLQRRQIERRETFIPNRNTTKQEVDRKIMELRQRNRMKNAPLRVQRQQQRAIPQATYKPPIQVNNTPLSILENPQLRALMKI</sequence>
<proteinExistence type="predicted"/>
<dbReference type="Proteomes" id="UP001470230">
    <property type="component" value="Unassembled WGS sequence"/>
</dbReference>
<evidence type="ECO:0000313" key="3">
    <source>
        <dbReference type="EMBL" id="KAK8844276.1"/>
    </source>
</evidence>
<feature type="compositionally biased region" description="Low complexity" evidence="2">
    <location>
        <begin position="2675"/>
        <end position="2698"/>
    </location>
</feature>
<comment type="caution">
    <text evidence="3">The sequence shown here is derived from an EMBL/GenBank/DDBJ whole genome shotgun (WGS) entry which is preliminary data.</text>
</comment>
<feature type="region of interest" description="Disordered" evidence="2">
    <location>
        <begin position="2674"/>
        <end position="2703"/>
    </location>
</feature>
<name>A0ABR2HC38_9EUKA</name>
<reference evidence="3 4" key="1">
    <citation type="submission" date="2024-04" db="EMBL/GenBank/DDBJ databases">
        <title>Tritrichomonas musculus Genome.</title>
        <authorList>
            <person name="Alves-Ferreira E."/>
            <person name="Grigg M."/>
            <person name="Lorenzi H."/>
            <person name="Galac M."/>
        </authorList>
    </citation>
    <scope>NUCLEOTIDE SEQUENCE [LARGE SCALE GENOMIC DNA]</scope>
    <source>
        <strain evidence="3 4">EAF2021</strain>
    </source>
</reference>
<feature type="coiled-coil region" evidence="1">
    <location>
        <begin position="1444"/>
        <end position="1471"/>
    </location>
</feature>
<feature type="coiled-coil region" evidence="1">
    <location>
        <begin position="988"/>
        <end position="1015"/>
    </location>
</feature>
<feature type="region of interest" description="Disordered" evidence="2">
    <location>
        <begin position="2634"/>
        <end position="2662"/>
    </location>
</feature>
<protein>
    <submittedName>
        <fullName evidence="3">Uncharacterized protein</fullName>
    </submittedName>
</protein>
<gene>
    <name evidence="3" type="ORF">M9Y10_024487</name>
</gene>
<feature type="compositionally biased region" description="Low complexity" evidence="2">
    <location>
        <begin position="2735"/>
        <end position="2746"/>
    </location>
</feature>
<feature type="region of interest" description="Disordered" evidence="2">
    <location>
        <begin position="2724"/>
        <end position="2773"/>
    </location>
</feature>
<feature type="compositionally biased region" description="Gly residues" evidence="2">
    <location>
        <begin position="2646"/>
        <end position="2660"/>
    </location>
</feature>
<evidence type="ECO:0000313" key="4">
    <source>
        <dbReference type="Proteomes" id="UP001470230"/>
    </source>
</evidence>
<keyword evidence="4" id="KW-1185">Reference proteome</keyword>
<feature type="coiled-coil region" evidence="1">
    <location>
        <begin position="2093"/>
        <end position="2120"/>
    </location>
</feature>
<keyword evidence="1" id="KW-0175">Coiled coil</keyword>
<accession>A0ABR2HC38</accession>
<feature type="region of interest" description="Disordered" evidence="2">
    <location>
        <begin position="2788"/>
        <end position="2831"/>
    </location>
</feature>
<evidence type="ECO:0000256" key="1">
    <source>
        <dbReference type="SAM" id="Coils"/>
    </source>
</evidence>
<dbReference type="EMBL" id="JAPFFF010000033">
    <property type="protein sequence ID" value="KAK8844276.1"/>
    <property type="molecule type" value="Genomic_DNA"/>
</dbReference>
<evidence type="ECO:0000256" key="2">
    <source>
        <dbReference type="SAM" id="MobiDB-lite"/>
    </source>
</evidence>